<proteinExistence type="predicted"/>
<keyword evidence="2" id="KW-1185">Reference proteome</keyword>
<protein>
    <submittedName>
        <fullName evidence="1">Uncharacterized protein</fullName>
    </submittedName>
</protein>
<evidence type="ECO:0000313" key="2">
    <source>
        <dbReference type="Proteomes" id="UP001497516"/>
    </source>
</evidence>
<organism evidence="1 2">
    <name type="scientific">Linum trigynum</name>
    <dbReference type="NCBI Taxonomy" id="586398"/>
    <lineage>
        <taxon>Eukaryota</taxon>
        <taxon>Viridiplantae</taxon>
        <taxon>Streptophyta</taxon>
        <taxon>Embryophyta</taxon>
        <taxon>Tracheophyta</taxon>
        <taxon>Spermatophyta</taxon>
        <taxon>Magnoliopsida</taxon>
        <taxon>eudicotyledons</taxon>
        <taxon>Gunneridae</taxon>
        <taxon>Pentapetalae</taxon>
        <taxon>rosids</taxon>
        <taxon>fabids</taxon>
        <taxon>Malpighiales</taxon>
        <taxon>Linaceae</taxon>
        <taxon>Linum</taxon>
    </lineage>
</organism>
<evidence type="ECO:0000313" key="1">
    <source>
        <dbReference type="EMBL" id="CAL1403298.1"/>
    </source>
</evidence>
<gene>
    <name evidence="1" type="ORF">LTRI10_LOCUS43241</name>
</gene>
<dbReference type="Proteomes" id="UP001497516">
    <property type="component" value="Chromosome 7"/>
</dbReference>
<reference evidence="1 2" key="1">
    <citation type="submission" date="2024-04" db="EMBL/GenBank/DDBJ databases">
        <authorList>
            <person name="Fracassetti M."/>
        </authorList>
    </citation>
    <scope>NUCLEOTIDE SEQUENCE [LARGE SCALE GENOMIC DNA]</scope>
</reference>
<sequence>MFPSKPVVEFLQALFPTNPGSISGKFLPSPLRCPLNSVRPSPVSVHCRGNLLRSGCDPLFSSPSLEPRGNQPSLAVSVSVPSPLCYDPLLS</sequence>
<name>A0AAV2G0G2_9ROSI</name>
<dbReference type="AlphaFoldDB" id="A0AAV2G0G2"/>
<dbReference type="EMBL" id="OZ034820">
    <property type="protein sequence ID" value="CAL1403298.1"/>
    <property type="molecule type" value="Genomic_DNA"/>
</dbReference>
<accession>A0AAV2G0G2</accession>